<evidence type="ECO:0000313" key="3">
    <source>
        <dbReference type="Proteomes" id="UP000002772"/>
    </source>
</evidence>
<evidence type="ECO:0000313" key="2">
    <source>
        <dbReference type="EMBL" id="EGN56546.1"/>
    </source>
</evidence>
<name>F8N8H9_9BACT</name>
<organism evidence="2 3">
    <name type="scientific">Hallella multisaccharivorax DSM 17128</name>
    <dbReference type="NCBI Taxonomy" id="688246"/>
    <lineage>
        <taxon>Bacteria</taxon>
        <taxon>Pseudomonadati</taxon>
        <taxon>Bacteroidota</taxon>
        <taxon>Bacteroidia</taxon>
        <taxon>Bacteroidales</taxon>
        <taxon>Prevotellaceae</taxon>
        <taxon>Hallella</taxon>
    </lineage>
</organism>
<dbReference type="Proteomes" id="UP000002772">
    <property type="component" value="Unassembled WGS sequence"/>
</dbReference>
<feature type="signal peptide" evidence="1">
    <location>
        <begin position="1"/>
        <end position="18"/>
    </location>
</feature>
<reference evidence="3" key="1">
    <citation type="journal article" date="2011" name="Stand. Genomic Sci.">
        <title>Non-contiguous finished genome sequence of the opportunistic oral pathogen Prevotella multisaccharivorax type strain (PPPA20).</title>
        <authorList>
            <person name="Pati A."/>
            <person name="Gronow S."/>
            <person name="Lu M."/>
            <person name="Lapidus A."/>
            <person name="Nolan M."/>
            <person name="Lucas S."/>
            <person name="Hammon N."/>
            <person name="Deshpande S."/>
            <person name="Cheng J.F."/>
            <person name="Tapia R."/>
            <person name="Han C."/>
            <person name="Goodwin L."/>
            <person name="Pitluck S."/>
            <person name="Liolios K."/>
            <person name="Pagani I."/>
            <person name="Mavromatis K."/>
            <person name="Mikhailova N."/>
            <person name="Huntemann M."/>
            <person name="Chen A."/>
            <person name="Palaniappan K."/>
            <person name="Land M."/>
            <person name="Hauser L."/>
            <person name="Detter J.C."/>
            <person name="Brambilla E.M."/>
            <person name="Rohde M."/>
            <person name="Goker M."/>
            <person name="Woyke T."/>
            <person name="Bristow J."/>
            <person name="Eisen J.A."/>
            <person name="Markowitz V."/>
            <person name="Hugenholtz P."/>
            <person name="Kyrpides N.C."/>
            <person name="Klenk H.P."/>
            <person name="Ivanova N."/>
        </authorList>
    </citation>
    <scope>NUCLEOTIDE SEQUENCE [LARGE SCALE GENOMIC DNA]</scope>
    <source>
        <strain evidence="3">DSM 17128</strain>
    </source>
</reference>
<sequence>MRKLFLLLLLVGSLALHAASINVDSLMNAQRKETHQLPRQMVTYCFNINTGYDVTFSHELDYQWYPLKYMGIGIGVEYDKNDVVDQQSRDEKNGWGYSYDKDAVVRLNFLPMLSFRTPSVWFSYDRSWGMMLRCDPMIMLSVPTNDHMWITPEPFPGTDNYREGNVKVSNHGGKWLSWRVRSALSFYNEFGMISIGYSFSNYNLYSCRNNMVYRGKKIFNRGQDDTSTLFISIGVCF</sequence>
<gene>
    <name evidence="2" type="ORF">Premu_1106</name>
</gene>
<proteinExistence type="predicted"/>
<evidence type="ECO:0008006" key="4">
    <source>
        <dbReference type="Google" id="ProtNLM"/>
    </source>
</evidence>
<dbReference type="HOGENOM" id="CLU_107135_0_0_10"/>
<dbReference type="AlphaFoldDB" id="F8N8H9"/>
<keyword evidence="3" id="KW-1185">Reference proteome</keyword>
<protein>
    <recommendedName>
        <fullName evidence="4">Outer membrane protein beta-barrel domain-containing protein</fullName>
    </recommendedName>
</protein>
<evidence type="ECO:0000256" key="1">
    <source>
        <dbReference type="SAM" id="SignalP"/>
    </source>
</evidence>
<accession>F8N8H9</accession>
<feature type="chain" id="PRO_5003380978" description="Outer membrane protein beta-barrel domain-containing protein" evidence="1">
    <location>
        <begin position="19"/>
        <end position="237"/>
    </location>
</feature>
<dbReference type="RefSeq" id="WP_007573716.1">
    <property type="nucleotide sequence ID" value="NZ_BPTS01000001.1"/>
</dbReference>
<dbReference type="EMBL" id="GL945017">
    <property type="protein sequence ID" value="EGN56546.1"/>
    <property type="molecule type" value="Genomic_DNA"/>
</dbReference>
<keyword evidence="1" id="KW-0732">Signal</keyword>
<dbReference type="OrthoDB" id="1072645at2"/>